<evidence type="ECO:0000313" key="2">
    <source>
        <dbReference type="Proteomes" id="UP001153076"/>
    </source>
</evidence>
<dbReference type="AlphaFoldDB" id="A0A9Q1JJ59"/>
<keyword evidence="2" id="KW-1185">Reference proteome</keyword>
<sequence length="176" mass="20464">MRVIEEDVYMTLGLPKRPLKVIESKDETNASIKGEDFRQNCITFIVSRMWATTKKELYYLDRKVNAYQFLKLRGWTNEEIKSRAEHEFKIEFRKSYEDSLDKTTGIDEEKEVNEEEHCNKSVEAKAKVEDQIGVSKVKVEVMIELEELLPGACTLLKRIRKIAMESTSDALIRGIP</sequence>
<comment type="caution">
    <text evidence="1">The sequence shown here is derived from an EMBL/GenBank/DDBJ whole genome shotgun (WGS) entry which is preliminary data.</text>
</comment>
<reference evidence="1" key="1">
    <citation type="submission" date="2022-04" db="EMBL/GenBank/DDBJ databases">
        <title>Carnegiea gigantea Genome sequencing and assembly v2.</title>
        <authorList>
            <person name="Copetti D."/>
            <person name="Sanderson M.J."/>
            <person name="Burquez A."/>
            <person name="Wojciechowski M.F."/>
        </authorList>
    </citation>
    <scope>NUCLEOTIDE SEQUENCE</scope>
    <source>
        <strain evidence="1">SGP5-SGP5p</strain>
        <tissue evidence="1">Aerial part</tissue>
    </source>
</reference>
<proteinExistence type="predicted"/>
<organism evidence="1 2">
    <name type="scientific">Carnegiea gigantea</name>
    <dbReference type="NCBI Taxonomy" id="171969"/>
    <lineage>
        <taxon>Eukaryota</taxon>
        <taxon>Viridiplantae</taxon>
        <taxon>Streptophyta</taxon>
        <taxon>Embryophyta</taxon>
        <taxon>Tracheophyta</taxon>
        <taxon>Spermatophyta</taxon>
        <taxon>Magnoliopsida</taxon>
        <taxon>eudicotyledons</taxon>
        <taxon>Gunneridae</taxon>
        <taxon>Pentapetalae</taxon>
        <taxon>Caryophyllales</taxon>
        <taxon>Cactineae</taxon>
        <taxon>Cactaceae</taxon>
        <taxon>Cactoideae</taxon>
        <taxon>Echinocereeae</taxon>
        <taxon>Carnegiea</taxon>
    </lineage>
</organism>
<evidence type="ECO:0000313" key="1">
    <source>
        <dbReference type="EMBL" id="KAJ8420903.1"/>
    </source>
</evidence>
<accession>A0A9Q1JJ59</accession>
<gene>
    <name evidence="1" type="ORF">Cgig2_013560</name>
</gene>
<dbReference type="Proteomes" id="UP001153076">
    <property type="component" value="Unassembled WGS sequence"/>
</dbReference>
<dbReference type="EMBL" id="JAKOGI010003062">
    <property type="protein sequence ID" value="KAJ8420903.1"/>
    <property type="molecule type" value="Genomic_DNA"/>
</dbReference>
<name>A0A9Q1JJ59_9CARY</name>
<protein>
    <submittedName>
        <fullName evidence="1">Uncharacterized protein</fullName>
    </submittedName>
</protein>